<dbReference type="AlphaFoldDB" id="A0A9X2KMG3"/>
<feature type="transmembrane region" description="Helical" evidence="10">
    <location>
        <begin position="31"/>
        <end position="49"/>
    </location>
</feature>
<evidence type="ECO:0000256" key="9">
    <source>
        <dbReference type="SAM" id="MobiDB-lite"/>
    </source>
</evidence>
<organism evidence="12 13">
    <name type="scientific">Rothia santali</name>
    <dbReference type="NCBI Taxonomy" id="2949643"/>
    <lineage>
        <taxon>Bacteria</taxon>
        <taxon>Bacillati</taxon>
        <taxon>Actinomycetota</taxon>
        <taxon>Actinomycetes</taxon>
        <taxon>Micrococcales</taxon>
        <taxon>Micrococcaceae</taxon>
        <taxon>Rothia</taxon>
    </lineage>
</organism>
<sequence>MSQPEYSTPLPTGTITAEEQGYRKALKPRQIQMIAIGGAIGTGLFMGAGGRMAEAGPALVVVYAICGFFAFLILRALGELVMHRPSSGSFVSYAREFYGEKMAFAAGWMYWINWAMTSIADVTAAALYMKFFQRYVPWLQGIDQWVFALAALVLVLSMNLLSVKVFGELEFWFAFIKVAALVVFLIVGVYFVLFGTPVEGHATGFSLISDNGGFFPQGVLPAFIIIQGVVFAYASIELVGTTAGETADPQRVIPRAIRTVILRIVVFYIGSVLLLALLLPYTSYRAGESPFVTFFGSIGIQGADVVMNLVVLTAALSSLNAGLYSTGRILRSMAVAGSAPRFAARINRNGVPYGGVARPPPGPPPRGGPRAAGARGGARPRGGVAPRLPAPAAADLLGGRGRERDQGGGRRDHDVEHPLVLRLVGQLRVLQVVGGVDERHARGGQLLDDPAEVLDVVGLGPEVQVEEVDLPGVAADPLGGQRDRRPPPMGRGPRVARVGQEVGARRVDHGGDVRVAGGHRGHAERPRGGRGRGHGRGAWGRRAVMPPIYPCRAPRPGRRTSGRAARFAGLAAEPGRQGLR</sequence>
<feature type="compositionally biased region" description="Low complexity" evidence="9">
    <location>
        <begin position="381"/>
        <end position="397"/>
    </location>
</feature>
<evidence type="ECO:0000313" key="13">
    <source>
        <dbReference type="Proteomes" id="UP001139502"/>
    </source>
</evidence>
<keyword evidence="6" id="KW-0029">Amino-acid transport</keyword>
<dbReference type="GO" id="GO:0005886">
    <property type="term" value="C:plasma membrane"/>
    <property type="evidence" value="ECO:0007669"/>
    <property type="project" value="UniProtKB-SubCell"/>
</dbReference>
<feature type="transmembrane region" description="Helical" evidence="10">
    <location>
        <begin position="144"/>
        <end position="162"/>
    </location>
</feature>
<evidence type="ECO:0000256" key="8">
    <source>
        <dbReference type="ARBA" id="ARBA00023136"/>
    </source>
</evidence>
<keyword evidence="8 10" id="KW-0472">Membrane</keyword>
<feature type="region of interest" description="Disordered" evidence="9">
    <location>
        <begin position="353"/>
        <end position="414"/>
    </location>
</feature>
<evidence type="ECO:0000256" key="3">
    <source>
        <dbReference type="ARBA" id="ARBA00022448"/>
    </source>
</evidence>
<feature type="region of interest" description="Disordered" evidence="9">
    <location>
        <begin position="473"/>
        <end position="495"/>
    </location>
</feature>
<comment type="similarity">
    <text evidence="2">Belongs to the amino acid-polyamine-organocation (APC) superfamily. Amino acid transporter (AAT) (TC 2.A.3.1) family.</text>
</comment>
<keyword evidence="13" id="KW-1185">Reference proteome</keyword>
<dbReference type="RefSeq" id="WP_254168880.1">
    <property type="nucleotide sequence ID" value="NZ_JANAFB010000057.1"/>
</dbReference>
<comment type="subcellular location">
    <subcellularLocation>
        <location evidence="1">Cell membrane</location>
        <topology evidence="1">Multi-pass membrane protein</topology>
    </subcellularLocation>
</comment>
<evidence type="ECO:0000256" key="4">
    <source>
        <dbReference type="ARBA" id="ARBA00022475"/>
    </source>
</evidence>
<reference evidence="12" key="1">
    <citation type="submission" date="2022-06" db="EMBL/GenBank/DDBJ databases">
        <title>Rothia sp. isolated from sandalwood seedling.</title>
        <authorList>
            <person name="Tuikhar N."/>
            <person name="Kirdat K."/>
            <person name="Thorat V."/>
            <person name="Swetha P."/>
            <person name="Padma S."/>
            <person name="Sundararaj R."/>
            <person name="Yadav A."/>
        </authorList>
    </citation>
    <scope>NUCLEOTIDE SEQUENCE</scope>
    <source>
        <strain evidence="12">AR01</strain>
    </source>
</reference>
<dbReference type="Gene3D" id="1.20.1740.10">
    <property type="entry name" value="Amino acid/polyamine transporter I"/>
    <property type="match status" value="1"/>
</dbReference>
<evidence type="ECO:0000256" key="1">
    <source>
        <dbReference type="ARBA" id="ARBA00004651"/>
    </source>
</evidence>
<feature type="transmembrane region" description="Helical" evidence="10">
    <location>
        <begin position="260"/>
        <end position="281"/>
    </location>
</feature>
<dbReference type="PANTHER" id="PTHR43495:SF1">
    <property type="entry name" value="L-ASPARAGINE PERMEASE"/>
    <property type="match status" value="1"/>
</dbReference>
<keyword evidence="5 10" id="KW-0812">Transmembrane</keyword>
<feature type="region of interest" description="Disordered" evidence="9">
    <location>
        <begin position="511"/>
        <end position="580"/>
    </location>
</feature>
<dbReference type="InterPro" id="IPR004840">
    <property type="entry name" value="Amino_acid_permease_CS"/>
</dbReference>
<keyword evidence="7 10" id="KW-1133">Transmembrane helix</keyword>
<dbReference type="PROSITE" id="PS00218">
    <property type="entry name" value="AMINO_ACID_PERMEASE_1"/>
    <property type="match status" value="1"/>
</dbReference>
<feature type="transmembrane region" description="Helical" evidence="10">
    <location>
        <begin position="111"/>
        <end position="132"/>
    </location>
</feature>
<evidence type="ECO:0000313" key="12">
    <source>
        <dbReference type="EMBL" id="MCP3427166.1"/>
    </source>
</evidence>
<comment type="caution">
    <text evidence="12">The sequence shown here is derived from an EMBL/GenBank/DDBJ whole genome shotgun (WGS) entry which is preliminary data.</text>
</comment>
<dbReference type="PANTHER" id="PTHR43495">
    <property type="entry name" value="GABA PERMEASE"/>
    <property type="match status" value="1"/>
</dbReference>
<gene>
    <name evidence="12" type="ORF">NBM05_14395</name>
</gene>
<protein>
    <submittedName>
        <fullName evidence="12">Amino acid permease</fullName>
    </submittedName>
</protein>
<dbReference type="Pfam" id="PF00324">
    <property type="entry name" value="AA_permease"/>
    <property type="match status" value="1"/>
</dbReference>
<dbReference type="FunFam" id="1.20.1740.10:FF:000001">
    <property type="entry name" value="Amino acid permease"/>
    <property type="match status" value="1"/>
</dbReference>
<feature type="transmembrane region" description="Helical" evidence="10">
    <location>
        <begin position="174"/>
        <end position="194"/>
    </location>
</feature>
<dbReference type="EMBL" id="JANAFB010000057">
    <property type="protein sequence ID" value="MCP3427166.1"/>
    <property type="molecule type" value="Genomic_DNA"/>
</dbReference>
<dbReference type="InterPro" id="IPR004841">
    <property type="entry name" value="AA-permease/SLC12A_dom"/>
</dbReference>
<feature type="transmembrane region" description="Helical" evidence="10">
    <location>
        <begin position="55"/>
        <end position="74"/>
    </location>
</feature>
<evidence type="ECO:0000256" key="10">
    <source>
        <dbReference type="SAM" id="Phobius"/>
    </source>
</evidence>
<feature type="domain" description="Amino acid permease/ SLC12A" evidence="11">
    <location>
        <begin position="31"/>
        <end position="356"/>
    </location>
</feature>
<accession>A0A9X2KMG3</accession>
<proteinExistence type="inferred from homology"/>
<evidence type="ECO:0000256" key="5">
    <source>
        <dbReference type="ARBA" id="ARBA00022692"/>
    </source>
</evidence>
<feature type="compositionally biased region" description="Pro residues" evidence="9">
    <location>
        <begin position="358"/>
        <end position="367"/>
    </location>
</feature>
<keyword evidence="4" id="KW-1003">Cell membrane</keyword>
<keyword evidence="3" id="KW-0813">Transport</keyword>
<name>A0A9X2KMG3_9MICC</name>
<feature type="transmembrane region" description="Helical" evidence="10">
    <location>
        <begin position="305"/>
        <end position="324"/>
    </location>
</feature>
<evidence type="ECO:0000256" key="2">
    <source>
        <dbReference type="ARBA" id="ARBA00008583"/>
    </source>
</evidence>
<evidence type="ECO:0000256" key="7">
    <source>
        <dbReference type="ARBA" id="ARBA00022989"/>
    </source>
</evidence>
<dbReference type="GO" id="GO:0006865">
    <property type="term" value="P:amino acid transport"/>
    <property type="evidence" value="ECO:0007669"/>
    <property type="project" value="UniProtKB-KW"/>
</dbReference>
<dbReference type="GO" id="GO:0055085">
    <property type="term" value="P:transmembrane transport"/>
    <property type="evidence" value="ECO:0007669"/>
    <property type="project" value="InterPro"/>
</dbReference>
<dbReference type="Proteomes" id="UP001139502">
    <property type="component" value="Unassembled WGS sequence"/>
</dbReference>
<feature type="compositionally biased region" description="Basic and acidic residues" evidence="9">
    <location>
        <begin position="400"/>
        <end position="414"/>
    </location>
</feature>
<evidence type="ECO:0000259" key="11">
    <source>
        <dbReference type="Pfam" id="PF00324"/>
    </source>
</evidence>
<feature type="transmembrane region" description="Helical" evidence="10">
    <location>
        <begin position="214"/>
        <end position="239"/>
    </location>
</feature>
<evidence type="ECO:0000256" key="6">
    <source>
        <dbReference type="ARBA" id="ARBA00022970"/>
    </source>
</evidence>